<dbReference type="Pfam" id="PF02244">
    <property type="entry name" value="Propep_M14"/>
    <property type="match status" value="1"/>
</dbReference>
<dbReference type="InterPro" id="IPR057246">
    <property type="entry name" value="CARBOXYPEPT_ZN_1"/>
</dbReference>
<comment type="function">
    <text evidence="2">Extracellular metalloprotease that contributes to pathogenicity.</text>
</comment>
<evidence type="ECO:0000256" key="12">
    <source>
        <dbReference type="ARBA" id="ARBA00023145"/>
    </source>
</evidence>
<proteinExistence type="inferred from homology"/>
<keyword evidence="11" id="KW-0482">Metalloprotease</keyword>
<dbReference type="GO" id="GO:0004181">
    <property type="term" value="F:metallocarboxypeptidase activity"/>
    <property type="evidence" value="ECO:0007669"/>
    <property type="project" value="InterPro"/>
</dbReference>
<evidence type="ECO:0000256" key="3">
    <source>
        <dbReference type="ARBA" id="ARBA00005988"/>
    </source>
</evidence>
<comment type="caution">
    <text evidence="17">The sequence shown here is derived from an EMBL/GenBank/DDBJ whole genome shotgun (WGS) entry which is preliminary data.</text>
</comment>
<evidence type="ECO:0000256" key="9">
    <source>
        <dbReference type="ARBA" id="ARBA00022833"/>
    </source>
</evidence>
<dbReference type="GO" id="GO:0005615">
    <property type="term" value="C:extracellular space"/>
    <property type="evidence" value="ECO:0007669"/>
    <property type="project" value="TreeGrafter"/>
</dbReference>
<dbReference type="FunFam" id="3.40.630.10:FF:000084">
    <property type="entry name" value="Carboxypeptidase B2"/>
    <property type="match status" value="1"/>
</dbReference>
<evidence type="ECO:0000256" key="14">
    <source>
        <dbReference type="PROSITE-ProRule" id="PRU01379"/>
    </source>
</evidence>
<dbReference type="AlphaFoldDB" id="A0AAD8EZQ5"/>
<evidence type="ECO:0000256" key="4">
    <source>
        <dbReference type="ARBA" id="ARBA00022645"/>
    </source>
</evidence>
<evidence type="ECO:0000256" key="8">
    <source>
        <dbReference type="ARBA" id="ARBA00022801"/>
    </source>
</evidence>
<evidence type="ECO:0000256" key="10">
    <source>
        <dbReference type="ARBA" id="ARBA00023026"/>
    </source>
</evidence>
<dbReference type="SUPFAM" id="SSF54897">
    <property type="entry name" value="Protease propeptides/inhibitors"/>
    <property type="match status" value="1"/>
</dbReference>
<dbReference type="PROSITE" id="PS00132">
    <property type="entry name" value="CARBOXYPEPT_ZN_1"/>
    <property type="match status" value="1"/>
</dbReference>
<dbReference type="PROSITE" id="PS52035">
    <property type="entry name" value="PEPTIDASE_M14"/>
    <property type="match status" value="1"/>
</dbReference>
<dbReference type="SUPFAM" id="SSF53187">
    <property type="entry name" value="Zn-dependent exopeptidases"/>
    <property type="match status" value="1"/>
</dbReference>
<comment type="similarity">
    <text evidence="3 14">Belongs to the peptidase M14 family.</text>
</comment>
<evidence type="ECO:0000256" key="2">
    <source>
        <dbReference type="ARBA" id="ARBA00003091"/>
    </source>
</evidence>
<protein>
    <submittedName>
        <fullName evidence="17">Zinc carboxypeptidase A 1</fullName>
    </submittedName>
</protein>
<evidence type="ECO:0000256" key="13">
    <source>
        <dbReference type="ARBA" id="ARBA00023157"/>
    </source>
</evidence>
<dbReference type="Gene3D" id="3.40.630.10">
    <property type="entry name" value="Zn peptidases"/>
    <property type="match status" value="1"/>
</dbReference>
<evidence type="ECO:0000313" key="17">
    <source>
        <dbReference type="EMBL" id="KAK0045965.1"/>
    </source>
</evidence>
<evidence type="ECO:0000256" key="11">
    <source>
        <dbReference type="ARBA" id="ARBA00023049"/>
    </source>
</evidence>
<keyword evidence="4 17" id="KW-0121">Carboxypeptidase</keyword>
<keyword evidence="13" id="KW-1015">Disulfide bond</keyword>
<keyword evidence="8" id="KW-0378">Hydrolase</keyword>
<feature type="signal peptide" evidence="15">
    <location>
        <begin position="1"/>
        <end position="17"/>
    </location>
</feature>
<name>A0AAD8EZQ5_BIOPF</name>
<keyword evidence="12" id="KW-0865">Zymogen</keyword>
<evidence type="ECO:0000256" key="6">
    <source>
        <dbReference type="ARBA" id="ARBA00022723"/>
    </source>
</evidence>
<evidence type="ECO:0000256" key="5">
    <source>
        <dbReference type="ARBA" id="ARBA00022670"/>
    </source>
</evidence>
<dbReference type="InterPro" id="IPR000834">
    <property type="entry name" value="Peptidase_M14"/>
</dbReference>
<dbReference type="Pfam" id="PF00246">
    <property type="entry name" value="Peptidase_M14"/>
    <property type="match status" value="1"/>
</dbReference>
<keyword evidence="10" id="KW-0843">Virulence</keyword>
<keyword evidence="18" id="KW-1185">Reference proteome</keyword>
<dbReference type="PANTHER" id="PTHR11705:SF143">
    <property type="entry name" value="SLL0236 PROTEIN"/>
    <property type="match status" value="1"/>
</dbReference>
<keyword evidence="7 15" id="KW-0732">Signal</keyword>
<gene>
    <name evidence="17" type="ORF">Bpfe_024634</name>
</gene>
<evidence type="ECO:0000256" key="15">
    <source>
        <dbReference type="SAM" id="SignalP"/>
    </source>
</evidence>
<feature type="active site" description="Proton donor/acceptor" evidence="14">
    <location>
        <position position="390"/>
    </location>
</feature>
<reference evidence="17" key="1">
    <citation type="journal article" date="2023" name="PLoS Negl. Trop. Dis.">
        <title>A genome sequence for Biomphalaria pfeifferi, the major vector snail for the human-infecting parasite Schistosoma mansoni.</title>
        <authorList>
            <person name="Bu L."/>
            <person name="Lu L."/>
            <person name="Laidemitt M.R."/>
            <person name="Zhang S.M."/>
            <person name="Mutuku M."/>
            <person name="Mkoji G."/>
            <person name="Steinauer M."/>
            <person name="Loker E.S."/>
        </authorList>
    </citation>
    <scope>NUCLEOTIDE SEQUENCE</scope>
    <source>
        <strain evidence="17">KasaAsao</strain>
    </source>
</reference>
<accession>A0AAD8EZQ5</accession>
<reference evidence="17" key="2">
    <citation type="submission" date="2023-04" db="EMBL/GenBank/DDBJ databases">
        <authorList>
            <person name="Bu L."/>
            <person name="Lu L."/>
            <person name="Laidemitt M.R."/>
            <person name="Zhang S.M."/>
            <person name="Mutuku M."/>
            <person name="Mkoji G."/>
            <person name="Steinauer M."/>
            <person name="Loker E.S."/>
        </authorList>
    </citation>
    <scope>NUCLEOTIDE SEQUENCE</scope>
    <source>
        <strain evidence="17">KasaAsao</strain>
        <tissue evidence="17">Whole Snail</tissue>
    </source>
</reference>
<comment type="cofactor">
    <cofactor evidence="1">
        <name>Zn(2+)</name>
        <dbReference type="ChEBI" id="CHEBI:29105"/>
    </cofactor>
</comment>
<dbReference type="Proteomes" id="UP001233172">
    <property type="component" value="Unassembled WGS sequence"/>
</dbReference>
<dbReference type="PANTHER" id="PTHR11705">
    <property type="entry name" value="PROTEASE FAMILY M14 CARBOXYPEPTIDASE A,B"/>
    <property type="match status" value="1"/>
</dbReference>
<dbReference type="Gene3D" id="3.30.70.340">
    <property type="entry name" value="Metallocarboxypeptidase-like"/>
    <property type="match status" value="1"/>
</dbReference>
<evidence type="ECO:0000256" key="1">
    <source>
        <dbReference type="ARBA" id="ARBA00001947"/>
    </source>
</evidence>
<dbReference type="InterPro" id="IPR036990">
    <property type="entry name" value="M14A-like_propep"/>
</dbReference>
<keyword evidence="5" id="KW-0645">Protease</keyword>
<dbReference type="EMBL" id="JASAOG010000173">
    <property type="protein sequence ID" value="KAK0045965.1"/>
    <property type="molecule type" value="Genomic_DNA"/>
</dbReference>
<evidence type="ECO:0000313" key="18">
    <source>
        <dbReference type="Proteomes" id="UP001233172"/>
    </source>
</evidence>
<feature type="chain" id="PRO_5042169508" evidence="15">
    <location>
        <begin position="18"/>
        <end position="428"/>
    </location>
</feature>
<evidence type="ECO:0000256" key="7">
    <source>
        <dbReference type="ARBA" id="ARBA00022729"/>
    </source>
</evidence>
<organism evidence="17 18">
    <name type="scientific">Biomphalaria pfeifferi</name>
    <name type="common">Bloodfluke planorb</name>
    <name type="synonym">Freshwater snail</name>
    <dbReference type="NCBI Taxonomy" id="112525"/>
    <lineage>
        <taxon>Eukaryota</taxon>
        <taxon>Metazoa</taxon>
        <taxon>Spiralia</taxon>
        <taxon>Lophotrochozoa</taxon>
        <taxon>Mollusca</taxon>
        <taxon>Gastropoda</taxon>
        <taxon>Heterobranchia</taxon>
        <taxon>Euthyneura</taxon>
        <taxon>Panpulmonata</taxon>
        <taxon>Hygrophila</taxon>
        <taxon>Lymnaeoidea</taxon>
        <taxon>Planorbidae</taxon>
        <taxon>Biomphalaria</taxon>
    </lineage>
</organism>
<dbReference type="SMART" id="SM00631">
    <property type="entry name" value="Zn_pept"/>
    <property type="match status" value="1"/>
</dbReference>
<dbReference type="GO" id="GO:0006508">
    <property type="term" value="P:proteolysis"/>
    <property type="evidence" value="ECO:0007669"/>
    <property type="project" value="UniProtKB-KW"/>
</dbReference>
<evidence type="ECO:0000259" key="16">
    <source>
        <dbReference type="PROSITE" id="PS52035"/>
    </source>
</evidence>
<dbReference type="InterPro" id="IPR003146">
    <property type="entry name" value="M14A_act_pep"/>
</dbReference>
<keyword evidence="9" id="KW-0862">Zinc</keyword>
<feature type="domain" description="Peptidase M14" evidence="16">
    <location>
        <begin position="123"/>
        <end position="426"/>
    </location>
</feature>
<dbReference type="GO" id="GO:0008270">
    <property type="term" value="F:zinc ion binding"/>
    <property type="evidence" value="ECO:0007669"/>
    <property type="project" value="InterPro"/>
</dbReference>
<sequence length="428" mass="48600">MARVIFALFGMLALTWAEPLRFDGYQLFSVLTKGYEDTRFLYDLSENYPDLDFWRYPRTNQNATILVPPGLVDIFKAGLEPRGISYQVVSTDVQKIVDAGAPLAPEEEANRKRQAGTFIDHTSYHTYNRIIEAINLTKIAYPDNVQLSNLNYITHEGRVVTLVKLSGSTSATKKPAIIVESGIHAREWITPAANLWVIEKVLEDYKAGNAEARAMLDKYDWYFVPVANPDGYDYTHSTNRMWRKNRRYISTRCSGVDLNRNFDVVWGTTGISRTCTSDIYCGEAPFSEPETANMRDLFNSLIDTAVAYLSVHSFSQYLLVPWGYTEYVSRPANADELDRVTTKMLQSLISTHGTNYYHGTAWQLLNYAASGAAEDWALTRKPGIYAMCYELRPRYDDPRAFILPPSEIIGTAQEYYASLKTMAAEMRV</sequence>
<keyword evidence="6" id="KW-0479">Metal-binding</keyword>
<dbReference type="PRINTS" id="PR00765">
    <property type="entry name" value="CRBOXYPTASEA"/>
</dbReference>